<keyword evidence="3" id="KW-1185">Reference proteome</keyword>
<evidence type="ECO:0000313" key="3">
    <source>
        <dbReference type="Proteomes" id="UP000295096"/>
    </source>
</evidence>
<evidence type="ECO:0000313" key="2">
    <source>
        <dbReference type="EMBL" id="TDH64650.1"/>
    </source>
</evidence>
<protein>
    <submittedName>
        <fullName evidence="2">Uncharacterized protein</fullName>
    </submittedName>
</protein>
<gene>
    <name evidence="2" type="ORF">E2C06_01540</name>
</gene>
<proteinExistence type="predicted"/>
<accession>A0A4R5QM75</accession>
<dbReference type="AlphaFoldDB" id="A0A4R5QM75"/>
<dbReference type="OrthoDB" id="9885744at2"/>
<feature type="region of interest" description="Disordered" evidence="1">
    <location>
        <begin position="36"/>
        <end position="109"/>
    </location>
</feature>
<sequence length="109" mass="11884">MSRVILGRSEEAAAMRGTGWAIVAATLLGPVALAQRAEPTAPPERIGPVWDYRTHQPNPSEVEARERALGMPQAGQSGEAKEVDQLYRELTGSDPKAMPRPNPRDADRR</sequence>
<dbReference type="EMBL" id="SMSJ01000001">
    <property type="protein sequence ID" value="TDH64650.1"/>
    <property type="molecule type" value="Genomic_DNA"/>
</dbReference>
<dbReference type="RefSeq" id="WP_133286806.1">
    <property type="nucleotide sequence ID" value="NZ_SMSJ01000001.1"/>
</dbReference>
<evidence type="ECO:0000256" key="1">
    <source>
        <dbReference type="SAM" id="MobiDB-lite"/>
    </source>
</evidence>
<organism evidence="2 3">
    <name type="scientific">Dankookia rubra</name>
    <dbReference type="NCBI Taxonomy" id="1442381"/>
    <lineage>
        <taxon>Bacteria</taxon>
        <taxon>Pseudomonadati</taxon>
        <taxon>Pseudomonadota</taxon>
        <taxon>Alphaproteobacteria</taxon>
        <taxon>Acetobacterales</taxon>
        <taxon>Roseomonadaceae</taxon>
        <taxon>Dankookia</taxon>
    </lineage>
</organism>
<name>A0A4R5QM75_9PROT</name>
<comment type="caution">
    <text evidence="2">The sequence shown here is derived from an EMBL/GenBank/DDBJ whole genome shotgun (WGS) entry which is preliminary data.</text>
</comment>
<reference evidence="2 3" key="1">
    <citation type="journal article" date="2016" name="J. Microbiol.">
        <title>Dankookia rubra gen. nov., sp. nov., an alphaproteobacterium isolated from sediment of a shallow stream.</title>
        <authorList>
            <person name="Kim W.H."/>
            <person name="Kim D.H."/>
            <person name="Kang K."/>
            <person name="Ahn T.Y."/>
        </authorList>
    </citation>
    <scope>NUCLEOTIDE SEQUENCE [LARGE SCALE GENOMIC DNA]</scope>
    <source>
        <strain evidence="2 3">JCM30602</strain>
    </source>
</reference>
<dbReference type="Proteomes" id="UP000295096">
    <property type="component" value="Unassembled WGS sequence"/>
</dbReference>